<reference evidence="2 3" key="1">
    <citation type="journal article" date="2019" name="Int. J. Syst. Evol. Microbiol.">
        <title>The Global Catalogue of Microorganisms (GCM) 10K type strain sequencing project: providing services to taxonomists for standard genome sequencing and annotation.</title>
        <authorList>
            <consortium name="The Broad Institute Genomics Platform"/>
            <consortium name="The Broad Institute Genome Sequencing Center for Infectious Disease"/>
            <person name="Wu L."/>
            <person name="Ma J."/>
        </authorList>
    </citation>
    <scope>NUCLEOTIDE SEQUENCE [LARGE SCALE GENOMIC DNA]</scope>
    <source>
        <strain evidence="2 3">JCM 16114</strain>
    </source>
</reference>
<evidence type="ECO:0000313" key="2">
    <source>
        <dbReference type="EMBL" id="GAA2216298.1"/>
    </source>
</evidence>
<dbReference type="Pfam" id="PF13407">
    <property type="entry name" value="Peripla_BP_4"/>
    <property type="match status" value="1"/>
</dbReference>
<protein>
    <recommendedName>
        <fullName evidence="1">Periplasmic binding protein domain-containing protein</fullName>
    </recommendedName>
</protein>
<dbReference type="InterPro" id="IPR025997">
    <property type="entry name" value="SBP_2_dom"/>
</dbReference>
<accession>A0ABN3D378</accession>
<gene>
    <name evidence="2" type="ORF">GCM10009850_117670</name>
</gene>
<proteinExistence type="predicted"/>
<sequence>MVGQPPTKTITAKGGGLAWVVSCGESLETCATPTAGALAAAKAAGFETKLCDGKLNPQGWSECIRQGISAKAAGILIVGQDCASFQAALREAQAAKIPTIGAGGNDCDVTGGQKLFSASIQKMPGMTSEQWWNQMGALQADWIIGRTGGQAQVLSTMFTDAIWGDWIQDGFTQRLGTCAGCKVLDTVQISNQDVASGQLGQKFSTALLKQPTANAVNFPIDGWFFTGLGQAVRSSGRTGDLRVIGAFGDQGNLRAIAENSGQDATVAFSAEWDGWAGVDALIRVLAGQDAQPAGIGLQAIDADRNMPQSGTSFAYNPKVDFEAAYKSAWGIS</sequence>
<comment type="caution">
    <text evidence="2">The sequence shown here is derived from an EMBL/GenBank/DDBJ whole genome shotgun (WGS) entry which is preliminary data.</text>
</comment>
<dbReference type="InterPro" id="IPR028082">
    <property type="entry name" value="Peripla_BP_I"/>
</dbReference>
<dbReference type="RefSeq" id="WP_344495776.1">
    <property type="nucleotide sequence ID" value="NZ_BAAAQX010000065.1"/>
</dbReference>
<feature type="domain" description="Periplasmic binding protein" evidence="1">
    <location>
        <begin position="35"/>
        <end position="288"/>
    </location>
</feature>
<keyword evidence="3" id="KW-1185">Reference proteome</keyword>
<dbReference type="EMBL" id="BAAAQX010000065">
    <property type="protein sequence ID" value="GAA2216298.1"/>
    <property type="molecule type" value="Genomic_DNA"/>
</dbReference>
<evidence type="ECO:0000313" key="3">
    <source>
        <dbReference type="Proteomes" id="UP001499843"/>
    </source>
</evidence>
<dbReference type="SUPFAM" id="SSF53822">
    <property type="entry name" value="Periplasmic binding protein-like I"/>
    <property type="match status" value="1"/>
</dbReference>
<evidence type="ECO:0000259" key="1">
    <source>
        <dbReference type="Pfam" id="PF13407"/>
    </source>
</evidence>
<dbReference type="Gene3D" id="3.40.50.2300">
    <property type="match status" value="2"/>
</dbReference>
<dbReference type="Proteomes" id="UP001499843">
    <property type="component" value="Unassembled WGS sequence"/>
</dbReference>
<organism evidence="2 3">
    <name type="scientific">Nonomuraea monospora</name>
    <dbReference type="NCBI Taxonomy" id="568818"/>
    <lineage>
        <taxon>Bacteria</taxon>
        <taxon>Bacillati</taxon>
        <taxon>Actinomycetota</taxon>
        <taxon>Actinomycetes</taxon>
        <taxon>Streptosporangiales</taxon>
        <taxon>Streptosporangiaceae</taxon>
        <taxon>Nonomuraea</taxon>
    </lineage>
</organism>
<name>A0ABN3D378_9ACTN</name>